<organism evidence="16 17">
    <name type="scientific">Australozyma saopauloensis</name>
    <dbReference type="NCBI Taxonomy" id="291208"/>
    <lineage>
        <taxon>Eukaryota</taxon>
        <taxon>Fungi</taxon>
        <taxon>Dikarya</taxon>
        <taxon>Ascomycota</taxon>
        <taxon>Saccharomycotina</taxon>
        <taxon>Pichiomycetes</taxon>
        <taxon>Metschnikowiaceae</taxon>
        <taxon>Australozyma</taxon>
    </lineage>
</organism>
<feature type="domain" description="RING-type" evidence="14">
    <location>
        <begin position="37"/>
        <end position="77"/>
    </location>
</feature>
<dbReference type="CDD" id="cd16615">
    <property type="entry name" value="RING-HC_ZNF598"/>
    <property type="match status" value="1"/>
</dbReference>
<dbReference type="Gene3D" id="3.30.40.10">
    <property type="entry name" value="Zinc/RING finger domain, C3HC4 (zinc finger)"/>
    <property type="match status" value="1"/>
</dbReference>
<dbReference type="InterPro" id="IPR036236">
    <property type="entry name" value="Znf_C2H2_sf"/>
</dbReference>
<comment type="catalytic activity">
    <reaction evidence="1">
        <text>S-ubiquitinyl-[E2 ubiquitin-conjugating enzyme]-L-cysteine + [acceptor protein]-L-lysine = [E2 ubiquitin-conjugating enzyme]-L-cysteine + N(6)-ubiquitinyl-[acceptor protein]-L-lysine.</text>
        <dbReference type="EC" id="2.3.2.27"/>
    </reaction>
</comment>
<proteinExistence type="inferred from homology"/>
<dbReference type="EMBL" id="CP138894">
    <property type="protein sequence ID" value="WPK23816.1"/>
    <property type="molecule type" value="Genomic_DNA"/>
</dbReference>
<evidence type="ECO:0000259" key="14">
    <source>
        <dbReference type="PROSITE" id="PS50089"/>
    </source>
</evidence>
<dbReference type="KEGG" id="asau:88172131"/>
<dbReference type="InterPro" id="IPR001841">
    <property type="entry name" value="Znf_RING"/>
</dbReference>
<dbReference type="RefSeq" id="XP_062876202.1">
    <property type="nucleotide sequence ID" value="XM_063020132.1"/>
</dbReference>
<evidence type="ECO:0000256" key="7">
    <source>
        <dbReference type="ARBA" id="ARBA00022679"/>
    </source>
</evidence>
<feature type="compositionally biased region" description="Polar residues" evidence="13">
    <location>
        <begin position="462"/>
        <end position="480"/>
    </location>
</feature>
<evidence type="ECO:0000256" key="3">
    <source>
        <dbReference type="ARBA" id="ARBA00004906"/>
    </source>
</evidence>
<evidence type="ECO:0000256" key="4">
    <source>
        <dbReference type="ARBA" id="ARBA00012483"/>
    </source>
</evidence>
<dbReference type="Pfam" id="PF23202">
    <property type="entry name" value="PAH_ZNF598"/>
    <property type="match status" value="1"/>
</dbReference>
<feature type="domain" description="C2H2-type" evidence="15">
    <location>
        <begin position="130"/>
        <end position="157"/>
    </location>
</feature>
<dbReference type="InterPro" id="IPR057634">
    <property type="entry name" value="PAH_ZNF598/HEL2"/>
</dbReference>
<feature type="region of interest" description="Disordered" evidence="13">
    <location>
        <begin position="1"/>
        <end position="28"/>
    </location>
</feature>
<dbReference type="GO" id="GO:0061630">
    <property type="term" value="F:ubiquitin protein ligase activity"/>
    <property type="evidence" value="ECO:0007669"/>
    <property type="project" value="UniProtKB-EC"/>
</dbReference>
<evidence type="ECO:0000256" key="13">
    <source>
        <dbReference type="SAM" id="MobiDB-lite"/>
    </source>
</evidence>
<keyword evidence="7" id="KW-0808">Transferase</keyword>
<dbReference type="InterPro" id="IPR013087">
    <property type="entry name" value="Znf_C2H2_type"/>
</dbReference>
<evidence type="ECO:0000259" key="15">
    <source>
        <dbReference type="PROSITE" id="PS50157"/>
    </source>
</evidence>
<keyword evidence="6" id="KW-0597">Phosphoprotein</keyword>
<keyword evidence="8" id="KW-0479">Metal-binding</keyword>
<dbReference type="PROSITE" id="PS50089">
    <property type="entry name" value="ZF_RING_2"/>
    <property type="match status" value="1"/>
</dbReference>
<dbReference type="EC" id="2.3.2.27" evidence="4"/>
<feature type="compositionally biased region" description="Low complexity" evidence="13">
    <location>
        <begin position="448"/>
        <end position="457"/>
    </location>
</feature>
<comment type="subcellular location">
    <subcellularLocation>
        <location evidence="2">Cytoplasm</location>
    </subcellularLocation>
</comment>
<evidence type="ECO:0000313" key="17">
    <source>
        <dbReference type="Proteomes" id="UP001338582"/>
    </source>
</evidence>
<feature type="region of interest" description="Disordered" evidence="13">
    <location>
        <begin position="444"/>
        <end position="484"/>
    </location>
</feature>
<dbReference type="GO" id="GO:0008270">
    <property type="term" value="F:zinc ion binding"/>
    <property type="evidence" value="ECO:0007669"/>
    <property type="project" value="UniProtKB-KW"/>
</dbReference>
<evidence type="ECO:0000256" key="9">
    <source>
        <dbReference type="ARBA" id="ARBA00022771"/>
    </source>
</evidence>
<dbReference type="GO" id="GO:0072344">
    <property type="term" value="P:rescue of stalled ribosome"/>
    <property type="evidence" value="ECO:0007669"/>
    <property type="project" value="InterPro"/>
</dbReference>
<dbReference type="InterPro" id="IPR013083">
    <property type="entry name" value="Znf_RING/FYVE/PHD"/>
</dbReference>
<dbReference type="Proteomes" id="UP001338582">
    <property type="component" value="Chromosome 1"/>
</dbReference>
<evidence type="ECO:0000313" key="16">
    <source>
        <dbReference type="EMBL" id="WPK23816.1"/>
    </source>
</evidence>
<evidence type="ECO:0000256" key="10">
    <source>
        <dbReference type="ARBA" id="ARBA00022833"/>
    </source>
</evidence>
<feature type="compositionally biased region" description="Low complexity" evidence="13">
    <location>
        <begin position="505"/>
        <end position="541"/>
    </location>
</feature>
<evidence type="ECO:0000256" key="12">
    <source>
        <dbReference type="PROSITE-ProRule" id="PRU00042"/>
    </source>
</evidence>
<dbReference type="Pfam" id="PF23230">
    <property type="entry name" value="zf-C2H2_13"/>
    <property type="match status" value="1"/>
</dbReference>
<dbReference type="SMART" id="SM00355">
    <property type="entry name" value="ZnF_C2H2"/>
    <property type="match status" value="4"/>
</dbReference>
<accession>A0AAX4H5F4</accession>
<keyword evidence="5" id="KW-0963">Cytoplasm</keyword>
<dbReference type="PROSITE" id="PS00028">
    <property type="entry name" value="ZINC_FINGER_C2H2_1"/>
    <property type="match status" value="1"/>
</dbReference>
<reference evidence="16 17" key="1">
    <citation type="submission" date="2023-10" db="EMBL/GenBank/DDBJ databases">
        <title>Draft Genome Sequence of Candida saopaulonensis from a very Premature Infant with Sepsis.</title>
        <authorList>
            <person name="Ning Y."/>
            <person name="Dai R."/>
            <person name="Xiao M."/>
            <person name="Xu Y."/>
            <person name="Yan Q."/>
            <person name="Zhang L."/>
        </authorList>
    </citation>
    <scope>NUCLEOTIDE SEQUENCE [LARGE SCALE GENOMIC DNA]</scope>
    <source>
        <strain evidence="16 17">19XY460</strain>
    </source>
</reference>
<feature type="compositionally biased region" description="Polar residues" evidence="13">
    <location>
        <begin position="1"/>
        <end position="15"/>
    </location>
</feature>
<sequence length="604" mass="67845">MSDTATKQKTTSRTGRVQPKRPSANKDSASDAAESSCLICAEPIAFAAIAPCNNTTCHKCCLRQRALYKKKTCLVCRTDHDDVIISEQKLDESARFSDLIPLSRSIECKEYGLHFTSETAEKATMSLLGFVCTECGATFARFGQLNDHVRSHGGRQYCDICATHQRAFLSELKLYTPKELEKHVNDGDRKGFKGHPRCKFCRSKRFYSDDELIVHIRDRHERCYICDQDLYVLQDYYRNYDDLYNHFRTLHYVCLIPLCVEKRFVVFREDLDLTAHMLKEHGGMVGKNGRLVVGATFQLHLSTVPLHRGPQTDVETQRRRLEERAKHYLHGNEEDIASFKKFYQSYKSKRVSALDVLSLFKKLFKDTPYHDLGLLIHEMVQLFPPHSDQGVQLQAAFDAARPKSHPAPPQNFPALGGLSSSAHVLTNQSWGGSSRPRTQEELFPALARPSRSSSPVVKNTPIRYTTVKSKPSQEQRTMTIKNFEAKPKAFKPTYLDNASAKANIPSPKLGLASSSKSSSRAASPSASSSSLASSASKLSDSQFPALAKKKRTQIPPVKPIPKPSATWNQGLSAAEPQPEVDWGISIIDKKAEKLRLKQERAKKK</sequence>
<dbReference type="PANTHER" id="PTHR22938">
    <property type="entry name" value="ZINC FINGER PROTEIN 598"/>
    <property type="match status" value="1"/>
</dbReference>
<gene>
    <name evidence="16" type="ORF">PUMCH_001063</name>
</gene>
<comment type="similarity">
    <text evidence="11">Belongs to the ZNF598/HEL2 family.</text>
</comment>
<dbReference type="InterPro" id="IPR056437">
    <property type="entry name" value="Znf-C2H2_ZNF598/HEL2"/>
</dbReference>
<dbReference type="GO" id="GO:0043022">
    <property type="term" value="F:ribosome binding"/>
    <property type="evidence" value="ECO:0007669"/>
    <property type="project" value="TreeGrafter"/>
</dbReference>
<dbReference type="AlphaFoldDB" id="A0AAX4H5F4"/>
<evidence type="ECO:0000256" key="6">
    <source>
        <dbReference type="ARBA" id="ARBA00022553"/>
    </source>
</evidence>
<keyword evidence="10" id="KW-0862">Zinc</keyword>
<dbReference type="GO" id="GO:0005737">
    <property type="term" value="C:cytoplasm"/>
    <property type="evidence" value="ECO:0007669"/>
    <property type="project" value="UniProtKB-SubCell"/>
</dbReference>
<keyword evidence="17" id="KW-1185">Reference proteome</keyword>
<dbReference type="PANTHER" id="PTHR22938:SF0">
    <property type="entry name" value="E3 UBIQUITIN-PROTEIN LIGASE ZNF598"/>
    <property type="match status" value="1"/>
</dbReference>
<dbReference type="PROSITE" id="PS50157">
    <property type="entry name" value="ZINC_FINGER_C2H2_2"/>
    <property type="match status" value="1"/>
</dbReference>
<feature type="region of interest" description="Disordered" evidence="13">
    <location>
        <begin position="501"/>
        <end position="579"/>
    </location>
</feature>
<dbReference type="InterPro" id="IPR041888">
    <property type="entry name" value="RING-HC_ZNF598/HEL2"/>
</dbReference>
<dbReference type="GO" id="GO:0016567">
    <property type="term" value="P:protein ubiquitination"/>
    <property type="evidence" value="ECO:0007669"/>
    <property type="project" value="TreeGrafter"/>
</dbReference>
<keyword evidence="9 12" id="KW-0863">Zinc-finger</keyword>
<comment type="pathway">
    <text evidence="3">Protein modification; protein ubiquitination.</text>
</comment>
<evidence type="ECO:0000256" key="11">
    <source>
        <dbReference type="ARBA" id="ARBA00035113"/>
    </source>
</evidence>
<dbReference type="Gene3D" id="3.30.160.60">
    <property type="entry name" value="Classic Zinc Finger"/>
    <property type="match status" value="1"/>
</dbReference>
<dbReference type="GeneID" id="88172131"/>
<dbReference type="InterPro" id="IPR044288">
    <property type="entry name" value="ZNF598/HEL2"/>
</dbReference>
<evidence type="ECO:0000256" key="2">
    <source>
        <dbReference type="ARBA" id="ARBA00004496"/>
    </source>
</evidence>
<evidence type="ECO:0000256" key="5">
    <source>
        <dbReference type="ARBA" id="ARBA00022490"/>
    </source>
</evidence>
<evidence type="ECO:0000256" key="1">
    <source>
        <dbReference type="ARBA" id="ARBA00000900"/>
    </source>
</evidence>
<dbReference type="Pfam" id="PF25447">
    <property type="entry name" value="RING_ZNF598"/>
    <property type="match status" value="1"/>
</dbReference>
<name>A0AAX4H5F4_9ASCO</name>
<evidence type="ECO:0000256" key="8">
    <source>
        <dbReference type="ARBA" id="ARBA00022723"/>
    </source>
</evidence>
<dbReference type="SUPFAM" id="SSF57667">
    <property type="entry name" value="beta-beta-alpha zinc fingers"/>
    <property type="match status" value="1"/>
</dbReference>
<protein>
    <recommendedName>
        <fullName evidence="4">RING-type E3 ubiquitin transferase</fullName>
        <ecNumber evidence="4">2.3.2.27</ecNumber>
    </recommendedName>
</protein>